<accession>A0A662DDQ8</accession>
<gene>
    <name evidence="3" type="ORF">DRI96_02730</name>
    <name evidence="2" type="ORF">ENG47_04595</name>
</gene>
<evidence type="ECO:0000259" key="1">
    <source>
        <dbReference type="Pfam" id="PF07883"/>
    </source>
</evidence>
<name>A0A662DDQ8_UNCAE</name>
<feature type="domain" description="Cupin type-2" evidence="1">
    <location>
        <begin position="31"/>
        <end position="99"/>
    </location>
</feature>
<reference evidence="3 4" key="1">
    <citation type="submission" date="2018-06" db="EMBL/GenBank/DDBJ databases">
        <title>Extensive metabolic versatility and redundancy in microbially diverse, dynamic hydrothermal sediments.</title>
        <authorList>
            <person name="Dombrowski N."/>
            <person name="Teske A."/>
            <person name="Baker B.J."/>
        </authorList>
    </citation>
    <scope>NUCLEOTIDE SEQUENCE [LARGE SCALE GENOMIC DNA]</scope>
    <source>
        <strain evidence="3">B19_G9</strain>
    </source>
</reference>
<dbReference type="EMBL" id="QMQB01000080">
    <property type="protein sequence ID" value="RLE13595.1"/>
    <property type="molecule type" value="Genomic_DNA"/>
</dbReference>
<dbReference type="Proteomes" id="UP000267654">
    <property type="component" value="Unassembled WGS sequence"/>
</dbReference>
<reference evidence="2" key="2">
    <citation type="journal article" date="2020" name="mSystems">
        <title>Genome- and Community-Level Interaction Insights into Carbon Utilization and Element Cycling Functions of Hydrothermarchaeota in Hydrothermal Sediment.</title>
        <authorList>
            <person name="Zhou Z."/>
            <person name="Liu Y."/>
            <person name="Xu W."/>
            <person name="Pan J."/>
            <person name="Luo Z.H."/>
            <person name="Li M."/>
        </authorList>
    </citation>
    <scope>NUCLEOTIDE SEQUENCE [LARGE SCALE GENOMIC DNA]</scope>
    <source>
        <strain evidence="2">HyVt-219</strain>
    </source>
</reference>
<dbReference type="Gene3D" id="2.60.120.10">
    <property type="entry name" value="Jelly Rolls"/>
    <property type="match status" value="1"/>
</dbReference>
<dbReference type="PANTHER" id="PTHR43346">
    <property type="entry name" value="LIGAND BINDING DOMAIN PROTEIN, PUTATIVE (AFU_ORTHOLOGUE AFUA_6G14370)-RELATED"/>
    <property type="match status" value="1"/>
</dbReference>
<dbReference type="Proteomes" id="UP000885660">
    <property type="component" value="Unassembled WGS sequence"/>
</dbReference>
<dbReference type="InterPro" id="IPR013096">
    <property type="entry name" value="Cupin_2"/>
</dbReference>
<dbReference type="Pfam" id="PF07883">
    <property type="entry name" value="Cupin_2"/>
    <property type="match status" value="1"/>
</dbReference>
<dbReference type="InterPro" id="IPR052538">
    <property type="entry name" value="Flavonoid_dioxygenase-like"/>
</dbReference>
<dbReference type="InterPro" id="IPR014710">
    <property type="entry name" value="RmlC-like_jellyroll"/>
</dbReference>
<evidence type="ECO:0000313" key="4">
    <source>
        <dbReference type="Proteomes" id="UP000267654"/>
    </source>
</evidence>
<dbReference type="SUPFAM" id="SSF51182">
    <property type="entry name" value="RmlC-like cupins"/>
    <property type="match status" value="1"/>
</dbReference>
<dbReference type="EMBL" id="DRBC01000276">
    <property type="protein sequence ID" value="HDN85015.1"/>
    <property type="molecule type" value="Genomic_DNA"/>
</dbReference>
<dbReference type="PANTHER" id="PTHR43346:SF1">
    <property type="entry name" value="QUERCETIN 2,3-DIOXYGENASE-RELATED"/>
    <property type="match status" value="1"/>
</dbReference>
<proteinExistence type="predicted"/>
<dbReference type="AlphaFoldDB" id="A0A662DDQ8"/>
<organism evidence="3 4">
    <name type="scientific">Aerophobetes bacterium</name>
    <dbReference type="NCBI Taxonomy" id="2030807"/>
    <lineage>
        <taxon>Bacteria</taxon>
        <taxon>Candidatus Aerophobota</taxon>
    </lineage>
</organism>
<sequence length="112" mass="13211">MQKVNEEECEFRGGDWGVKYIMRGPRIDWGVILLKPGQNMGLHGHREVEETFYFIKGSPKVLINDKEYRAKEKDAFRVEPLEKHDILNDTQDEVKVVFIKVPYLPKDKITYE</sequence>
<protein>
    <submittedName>
        <fullName evidence="3">Cupin domain-containing protein</fullName>
    </submittedName>
</protein>
<comment type="caution">
    <text evidence="3">The sequence shown here is derived from an EMBL/GenBank/DDBJ whole genome shotgun (WGS) entry which is preliminary data.</text>
</comment>
<evidence type="ECO:0000313" key="3">
    <source>
        <dbReference type="EMBL" id="RLE13595.1"/>
    </source>
</evidence>
<evidence type="ECO:0000313" key="2">
    <source>
        <dbReference type="EMBL" id="HDN85015.1"/>
    </source>
</evidence>
<dbReference type="InterPro" id="IPR011051">
    <property type="entry name" value="RmlC_Cupin_sf"/>
</dbReference>